<dbReference type="Proteomes" id="UP000813444">
    <property type="component" value="Unassembled WGS sequence"/>
</dbReference>
<name>A0A8K0SQD0_9HYPO</name>
<proteinExistence type="predicted"/>
<accession>A0A8K0SQD0</accession>
<evidence type="ECO:0000259" key="2">
    <source>
        <dbReference type="Pfam" id="PF17107"/>
    </source>
</evidence>
<feature type="chain" id="PRO_5035454605" description="NACHT-NTPase and P-loop NTPases N-terminal domain-containing protein" evidence="1">
    <location>
        <begin position="24"/>
        <end position="639"/>
    </location>
</feature>
<reference evidence="3" key="1">
    <citation type="journal article" date="2021" name="Nat. Commun.">
        <title>Genetic determinants of endophytism in the Arabidopsis root mycobiome.</title>
        <authorList>
            <person name="Mesny F."/>
            <person name="Miyauchi S."/>
            <person name="Thiergart T."/>
            <person name="Pickel B."/>
            <person name="Atanasova L."/>
            <person name="Karlsson M."/>
            <person name="Huettel B."/>
            <person name="Barry K.W."/>
            <person name="Haridas S."/>
            <person name="Chen C."/>
            <person name="Bauer D."/>
            <person name="Andreopoulos W."/>
            <person name="Pangilinan J."/>
            <person name="LaButti K."/>
            <person name="Riley R."/>
            <person name="Lipzen A."/>
            <person name="Clum A."/>
            <person name="Drula E."/>
            <person name="Henrissat B."/>
            <person name="Kohler A."/>
            <person name="Grigoriev I.V."/>
            <person name="Martin F.M."/>
            <person name="Hacquard S."/>
        </authorList>
    </citation>
    <scope>NUCLEOTIDE SEQUENCE</scope>
    <source>
        <strain evidence="3">MPI-CAGE-CH-0235</strain>
    </source>
</reference>
<dbReference type="AlphaFoldDB" id="A0A8K0SQD0"/>
<dbReference type="PANTHER" id="PTHR38886:SF1">
    <property type="entry name" value="NACHT-NTPASE AND P-LOOP NTPASES N-TERMINAL DOMAIN-CONTAINING PROTEIN"/>
    <property type="match status" value="1"/>
</dbReference>
<comment type="caution">
    <text evidence="3">The sequence shown here is derived from an EMBL/GenBank/DDBJ whole genome shotgun (WGS) entry which is preliminary data.</text>
</comment>
<evidence type="ECO:0000256" key="1">
    <source>
        <dbReference type="SAM" id="SignalP"/>
    </source>
</evidence>
<dbReference type="PANTHER" id="PTHR38886">
    <property type="entry name" value="SESA DOMAIN-CONTAINING PROTEIN"/>
    <property type="match status" value="1"/>
</dbReference>
<dbReference type="OrthoDB" id="5404564at2759"/>
<gene>
    <name evidence="3" type="ORF">B0I35DRAFT_512743</name>
</gene>
<dbReference type="Pfam" id="PF17107">
    <property type="entry name" value="SesA"/>
    <property type="match status" value="1"/>
</dbReference>
<dbReference type="InterPro" id="IPR031352">
    <property type="entry name" value="SesA"/>
</dbReference>
<sequence>MASPISFGDAFLMAKLAWTLAQAFTQGRKSAPAEFREVENQLYSLSTALEAFKKACDERGSAAPAQDSNHPSSDGIIRKIMENCNETLRNLEAIVNKYGEIVQDAEAGQTCIRRWKKSMIKDFRKIAWTTEKGDLATLRSQLMVHTNSLDLLMGVILNSQATRIEDIIRKHSTMLEQIHAWMDEGLRNMQSQAIQVNNNTHQGEPANYLSLITFKISVETSNGHQLVCDQATLDRDWGISRDPRYPSVMPLFECRCDVGRSSDGPTHKKEVTDYRLSNLTFAFRMAGTKRSWVLYKIANVSSNQLVSLIIQNIPPDRISEFEETFVTVLSETRASFMLHNGVSNMLAYVSSNNQREHVLNLRSDTKDTHLSLQSISFAVGHKTYTREVITGVALLHYKMVEEVENLAFLDVARTSRSMCDYAEITVNYAEVQGDITRSVIQLKRNTPVKLLDDQISLLLSGAQCLGYVNDTQTSNIDNADIKFDFTSVQAAKNFRDKLEAMKMELFIWSLQPQPDESVALHLYDGSKPGGARLTRYSQTAQVQCESIFMNTAEIFILHKKEQYRLLIVSRNKCTILSQVLANDFFSSPNSSNFQSPTYLVQIEGGGESKVYSYPKGFRYMRFQETQAEQMFQLGRLALT</sequence>
<organism evidence="3 4">
    <name type="scientific">Stachybotrys elegans</name>
    <dbReference type="NCBI Taxonomy" id="80388"/>
    <lineage>
        <taxon>Eukaryota</taxon>
        <taxon>Fungi</taxon>
        <taxon>Dikarya</taxon>
        <taxon>Ascomycota</taxon>
        <taxon>Pezizomycotina</taxon>
        <taxon>Sordariomycetes</taxon>
        <taxon>Hypocreomycetidae</taxon>
        <taxon>Hypocreales</taxon>
        <taxon>Stachybotryaceae</taxon>
        <taxon>Stachybotrys</taxon>
    </lineage>
</organism>
<dbReference type="EMBL" id="JAGPNK010000008">
    <property type="protein sequence ID" value="KAH7316898.1"/>
    <property type="molecule type" value="Genomic_DNA"/>
</dbReference>
<keyword evidence="1" id="KW-0732">Signal</keyword>
<evidence type="ECO:0000313" key="3">
    <source>
        <dbReference type="EMBL" id="KAH7316898.1"/>
    </source>
</evidence>
<feature type="signal peptide" evidence="1">
    <location>
        <begin position="1"/>
        <end position="23"/>
    </location>
</feature>
<keyword evidence="4" id="KW-1185">Reference proteome</keyword>
<evidence type="ECO:0000313" key="4">
    <source>
        <dbReference type="Proteomes" id="UP000813444"/>
    </source>
</evidence>
<protein>
    <recommendedName>
        <fullName evidence="2">NACHT-NTPase and P-loop NTPases N-terminal domain-containing protein</fullName>
    </recommendedName>
</protein>
<feature type="domain" description="NACHT-NTPase and P-loop NTPases N-terminal" evidence="2">
    <location>
        <begin position="28"/>
        <end position="146"/>
    </location>
</feature>